<keyword evidence="1" id="KW-0812">Transmembrane</keyword>
<evidence type="ECO:0000313" key="2">
    <source>
        <dbReference type="EMBL" id="DAF91119.1"/>
    </source>
</evidence>
<proteinExistence type="predicted"/>
<organism evidence="2">
    <name type="scientific">Siphoviridae sp. ctKNZ79</name>
    <dbReference type="NCBI Taxonomy" id="2825440"/>
    <lineage>
        <taxon>Viruses</taxon>
        <taxon>Duplodnaviria</taxon>
        <taxon>Heunggongvirae</taxon>
        <taxon>Uroviricota</taxon>
        <taxon>Caudoviricetes</taxon>
    </lineage>
</organism>
<name>A0A8S5U9G4_9CAUD</name>
<protein>
    <submittedName>
        <fullName evidence="2">Uncharacterized protein</fullName>
    </submittedName>
</protein>
<feature type="transmembrane region" description="Helical" evidence="1">
    <location>
        <begin position="51"/>
        <end position="76"/>
    </location>
</feature>
<feature type="transmembrane region" description="Helical" evidence="1">
    <location>
        <begin position="6"/>
        <end position="30"/>
    </location>
</feature>
<dbReference type="EMBL" id="BK016045">
    <property type="protein sequence ID" value="DAF91119.1"/>
    <property type="molecule type" value="Genomic_DNA"/>
</dbReference>
<accession>A0A8S5U9G4</accession>
<reference evidence="2" key="1">
    <citation type="journal article" date="2021" name="Proc. Natl. Acad. Sci. U.S.A.">
        <title>A Catalog of Tens of Thousands of Viruses from Human Metagenomes Reveals Hidden Associations with Chronic Diseases.</title>
        <authorList>
            <person name="Tisza M.J."/>
            <person name="Buck C.B."/>
        </authorList>
    </citation>
    <scope>NUCLEOTIDE SEQUENCE</scope>
    <source>
        <strain evidence="2">CtKNZ79</strain>
    </source>
</reference>
<evidence type="ECO:0000256" key="1">
    <source>
        <dbReference type="SAM" id="Phobius"/>
    </source>
</evidence>
<feature type="transmembrane region" description="Helical" evidence="1">
    <location>
        <begin position="82"/>
        <end position="104"/>
    </location>
</feature>
<keyword evidence="1" id="KW-0472">Membrane</keyword>
<keyword evidence="1" id="KW-1133">Transmembrane helix</keyword>
<sequence>MSPFHFLHIFLFLLSDLSIAQNIGFCYNITECYPVVSPCRFSLRGRFRRRIILMALPHFAHLPAVSLAGFIVPLFQFPFNTIFVPFSVQIAFNFALLCAIFPFFEMRCP</sequence>